<accession>A0AAN8G5E8</accession>
<protein>
    <submittedName>
        <fullName evidence="1">Uncharacterized protein</fullName>
    </submittedName>
</protein>
<name>A0AAN8G5E8_PATCE</name>
<keyword evidence="2" id="KW-1185">Reference proteome</keyword>
<evidence type="ECO:0000313" key="2">
    <source>
        <dbReference type="Proteomes" id="UP001347796"/>
    </source>
</evidence>
<reference evidence="1 2" key="1">
    <citation type="submission" date="2024-01" db="EMBL/GenBank/DDBJ databases">
        <title>The genome of the rayed Mediterranean limpet Patella caerulea (Linnaeus, 1758).</title>
        <authorList>
            <person name="Anh-Thu Weber A."/>
            <person name="Halstead-Nussloch G."/>
        </authorList>
    </citation>
    <scope>NUCLEOTIDE SEQUENCE [LARGE SCALE GENOMIC DNA]</scope>
    <source>
        <strain evidence="1">AATW-2023a</strain>
        <tissue evidence="1">Whole specimen</tissue>
    </source>
</reference>
<dbReference type="EMBL" id="JAZGQO010000018">
    <property type="protein sequence ID" value="KAK6168188.1"/>
    <property type="molecule type" value="Genomic_DNA"/>
</dbReference>
<proteinExistence type="predicted"/>
<gene>
    <name evidence="1" type="ORF">SNE40_022065</name>
</gene>
<dbReference type="AlphaFoldDB" id="A0AAN8G5E8"/>
<evidence type="ECO:0000313" key="1">
    <source>
        <dbReference type="EMBL" id="KAK6168188.1"/>
    </source>
</evidence>
<sequence length="295" mass="32622">MARELGAISELQAAETILANNDVTVGFDATTQEGTHINEIHFTTAKDCVSSAVDELPGGTAEDYSNHICQSVNSMAETYTFFNEGSNYQETRLSIINNITNSMSDRCAANHAAIRLVNSEWKKTLNELHCHLHPLDSIASSTRAALKRLEETKGKIYGNDCTAANIVVQMSKMCYKDGKGDPRGFVTFLQRNNFPKGILPRYRGNRLHILFHNAGVLIEHYDVFTELLKTGTSLGGLRTSLLQDFSIIIMTGELEFGEIGQKLPDKIAAPFANSVKISNIEVVNPLKVTFVYILF</sequence>
<dbReference type="Proteomes" id="UP001347796">
    <property type="component" value="Unassembled WGS sequence"/>
</dbReference>
<organism evidence="1 2">
    <name type="scientific">Patella caerulea</name>
    <name type="common">Rayed Mediterranean limpet</name>
    <dbReference type="NCBI Taxonomy" id="87958"/>
    <lineage>
        <taxon>Eukaryota</taxon>
        <taxon>Metazoa</taxon>
        <taxon>Spiralia</taxon>
        <taxon>Lophotrochozoa</taxon>
        <taxon>Mollusca</taxon>
        <taxon>Gastropoda</taxon>
        <taxon>Patellogastropoda</taxon>
        <taxon>Patelloidea</taxon>
        <taxon>Patellidae</taxon>
        <taxon>Patella</taxon>
    </lineage>
</organism>
<comment type="caution">
    <text evidence="1">The sequence shown here is derived from an EMBL/GenBank/DDBJ whole genome shotgun (WGS) entry which is preliminary data.</text>
</comment>